<evidence type="ECO:0000256" key="4">
    <source>
        <dbReference type="ARBA" id="ARBA00022801"/>
    </source>
</evidence>
<sequence length="456" mass="47655">MPVELTATKSATALPIHFVTKGRIEEAGLAPDVVEWAKANGFTGQPGRVLLLPGPRGAAGALLGISAGSEGHAPLISGALGKELPEGDWHFAAQPADPALALLGAVLGGYRFTRYSGKPGNAVRLAVPEGVDAGRVRRIAEGVFLARDLVNTPTGDLGPAQLEEAVRTLGAAHDAEVRSIIGDALIAENFPMIHAVGRASTEAPRLIDLRWGRDDAPKVTLVGKGVCFDTGGLDIKPASGMLIMKKDMGGAANVLGLASMIMAARMNVRLRVLIPAVENAIAGNAFRPGDVLKSRKGPTVEIGNTDAEGRLVLADALALGDEEEPAIMIDMATLTGAARVAVGPDLAPYYANDEGLAAAIEEAGRQAADPVWRMPLWAAYDEKLSSKIADMNNVTTDGFAGSITAALFLQRFVEKAKAWAHFDIFAWNPAARPHGPAGGEAQAIRALETLLAKRYS</sequence>
<reference evidence="7 8" key="1">
    <citation type="submission" date="2024-05" db="EMBL/GenBank/DDBJ databases">
        <authorList>
            <person name="Jiang F."/>
        </authorList>
    </citation>
    <scope>NUCLEOTIDE SEQUENCE [LARGE SCALE GENOMIC DNA]</scope>
    <source>
        <strain evidence="7 8">LZ166</strain>
    </source>
</reference>
<dbReference type="PANTHER" id="PTHR11963:SF20">
    <property type="entry name" value="PEPTIDASE B"/>
    <property type="match status" value="1"/>
</dbReference>
<evidence type="ECO:0000256" key="1">
    <source>
        <dbReference type="ARBA" id="ARBA00009528"/>
    </source>
</evidence>
<dbReference type="Pfam" id="PF00883">
    <property type="entry name" value="Peptidase_M17"/>
    <property type="match status" value="1"/>
</dbReference>
<keyword evidence="8" id="KW-1185">Reference proteome</keyword>
<comment type="caution">
    <text evidence="7">The sequence shown here is derived from an EMBL/GenBank/DDBJ whole genome shotgun (WGS) entry which is preliminary data.</text>
</comment>
<evidence type="ECO:0000256" key="2">
    <source>
        <dbReference type="ARBA" id="ARBA00022438"/>
    </source>
</evidence>
<name>A0ABV3SHN1_9HYPH</name>
<dbReference type="PROSITE" id="PS00631">
    <property type="entry name" value="CYTOSOL_AP"/>
    <property type="match status" value="1"/>
</dbReference>
<dbReference type="GO" id="GO:0004177">
    <property type="term" value="F:aminopeptidase activity"/>
    <property type="evidence" value="ECO:0007669"/>
    <property type="project" value="UniProtKB-KW"/>
</dbReference>
<dbReference type="RefSeq" id="WP_367953442.1">
    <property type="nucleotide sequence ID" value="NZ_JBDPGJ010000002.1"/>
</dbReference>
<dbReference type="Proteomes" id="UP001556692">
    <property type="component" value="Unassembled WGS sequence"/>
</dbReference>
<dbReference type="EMBL" id="JBDPGJ010000002">
    <property type="protein sequence ID" value="MEX0405549.1"/>
    <property type="molecule type" value="Genomic_DNA"/>
</dbReference>
<keyword evidence="3" id="KW-0645">Protease</keyword>
<comment type="similarity">
    <text evidence="1">Belongs to the peptidase M17 family.</text>
</comment>
<dbReference type="InterPro" id="IPR048816">
    <property type="entry name" value="Peptidase_M17_N_1"/>
</dbReference>
<keyword evidence="2 7" id="KW-0031">Aminopeptidase</keyword>
<evidence type="ECO:0000256" key="5">
    <source>
        <dbReference type="ARBA" id="ARBA00023211"/>
    </source>
</evidence>
<gene>
    <name evidence="7" type="ORF">ABGN05_07755</name>
</gene>
<evidence type="ECO:0000313" key="7">
    <source>
        <dbReference type="EMBL" id="MEX0405549.1"/>
    </source>
</evidence>
<dbReference type="InterPro" id="IPR043472">
    <property type="entry name" value="Macro_dom-like"/>
</dbReference>
<evidence type="ECO:0000256" key="3">
    <source>
        <dbReference type="ARBA" id="ARBA00022670"/>
    </source>
</evidence>
<feature type="domain" description="Cytosol aminopeptidase" evidence="6">
    <location>
        <begin position="304"/>
        <end position="311"/>
    </location>
</feature>
<dbReference type="Gene3D" id="3.40.630.10">
    <property type="entry name" value="Zn peptidases"/>
    <property type="match status" value="1"/>
</dbReference>
<keyword evidence="5" id="KW-0464">Manganese</keyword>
<evidence type="ECO:0000259" key="6">
    <source>
        <dbReference type="PROSITE" id="PS00631"/>
    </source>
</evidence>
<dbReference type="PANTHER" id="PTHR11963">
    <property type="entry name" value="LEUCINE AMINOPEPTIDASE-RELATED"/>
    <property type="match status" value="1"/>
</dbReference>
<organism evidence="7 8">
    <name type="scientific">Aquibium pacificus</name>
    <dbReference type="NCBI Taxonomy" id="3153579"/>
    <lineage>
        <taxon>Bacteria</taxon>
        <taxon>Pseudomonadati</taxon>
        <taxon>Pseudomonadota</taxon>
        <taxon>Alphaproteobacteria</taxon>
        <taxon>Hyphomicrobiales</taxon>
        <taxon>Phyllobacteriaceae</taxon>
        <taxon>Aquibium</taxon>
    </lineage>
</organism>
<dbReference type="InterPro" id="IPR011356">
    <property type="entry name" value="Leucine_aapep/pepB"/>
</dbReference>
<dbReference type="PRINTS" id="PR00481">
    <property type="entry name" value="LAMNOPPTDASE"/>
</dbReference>
<dbReference type="InterPro" id="IPR000819">
    <property type="entry name" value="Peptidase_M17_C"/>
</dbReference>
<dbReference type="Pfam" id="PF21337">
    <property type="entry name" value="Peptidase_M17_N_1"/>
    <property type="match status" value="1"/>
</dbReference>
<keyword evidence="4" id="KW-0378">Hydrolase</keyword>
<evidence type="ECO:0000313" key="8">
    <source>
        <dbReference type="Proteomes" id="UP001556692"/>
    </source>
</evidence>
<dbReference type="Gene3D" id="3.40.220.10">
    <property type="entry name" value="Leucine Aminopeptidase, subunit E, domain 1"/>
    <property type="match status" value="1"/>
</dbReference>
<proteinExistence type="inferred from homology"/>
<dbReference type="SUPFAM" id="SSF53187">
    <property type="entry name" value="Zn-dependent exopeptidases"/>
    <property type="match status" value="1"/>
</dbReference>
<accession>A0ABV3SHN1</accession>
<protein>
    <submittedName>
        <fullName evidence="7">Leucyl aminopeptidase family protein</fullName>
    </submittedName>
</protein>
<dbReference type="CDD" id="cd00433">
    <property type="entry name" value="Peptidase_M17"/>
    <property type="match status" value="1"/>
</dbReference>